<dbReference type="Pfam" id="PF00108">
    <property type="entry name" value="Thiolase_N"/>
    <property type="match status" value="1"/>
</dbReference>
<feature type="domain" description="Thiolase N-terminal" evidence="5">
    <location>
        <begin position="5"/>
        <end position="272"/>
    </location>
</feature>
<protein>
    <submittedName>
        <fullName evidence="7">Acetyl-CoA C-acetyltransferase</fullName>
        <ecNumber evidence="7">2.3.1.9</ecNumber>
    </submittedName>
</protein>
<dbReference type="InterPro" id="IPR020613">
    <property type="entry name" value="Thiolase_CS"/>
</dbReference>
<keyword evidence="3 4" id="KW-0012">Acyltransferase</keyword>
<gene>
    <name evidence="7" type="ORF">MJO58_21575</name>
</gene>
<sequence length="405" mass="42555">MPEAVIVSAARSPIGRAMKGSLVSMRPDDLAAQMVRAALDKVPALNPHQIDDLILGCGQPGGEGGFNLARVVAVELGYDFLPGTTVNRYCSSSLQTSRMAFHAIKAGEGDVFISAGVETVSRFGKGSADSWPDTKNALFSEAQERSAAAANGADEWHDPRADDALPDVYIAMGQTAENVALLTGVSREDQDHWGVRSQNRAEEAIKSGFFEREISPVTLPDGTTVSTDDGPRPGTTYEKISELKPVFRPNGTVTAGNACPLNDGAAALVIMSDIKAKELGLTPLARIVSTGVSGLSPEIMGLGPIEASKKALTRAGMSINDIDLYEINEAFAVQVLGSARELGMDEDKLNVSGGAIALGHPFGMTGARIAATLINNLQTYDKTFGLETMCVGGGQGMAMVIERLS</sequence>
<dbReference type="NCBIfam" id="NF005890">
    <property type="entry name" value="PRK07851.1"/>
    <property type="match status" value="1"/>
</dbReference>
<comment type="similarity">
    <text evidence="1 4">Belongs to the thiolase-like superfamily. Thiolase family.</text>
</comment>
<keyword evidence="2 4" id="KW-0808">Transferase</keyword>
<dbReference type="InterPro" id="IPR050215">
    <property type="entry name" value="Thiolase-like_sf_Thiolase"/>
</dbReference>
<dbReference type="InterPro" id="IPR002155">
    <property type="entry name" value="Thiolase"/>
</dbReference>
<dbReference type="NCBIfam" id="TIGR01930">
    <property type="entry name" value="AcCoA-C-Actrans"/>
    <property type="match status" value="1"/>
</dbReference>
<dbReference type="Proteomes" id="UP001055171">
    <property type="component" value="Chromosome"/>
</dbReference>
<dbReference type="PROSITE" id="PS00737">
    <property type="entry name" value="THIOLASE_2"/>
    <property type="match status" value="1"/>
</dbReference>
<evidence type="ECO:0000313" key="7">
    <source>
        <dbReference type="EMBL" id="ULP41429.1"/>
    </source>
</evidence>
<dbReference type="EMBL" id="CP092423">
    <property type="protein sequence ID" value="ULP41429.1"/>
    <property type="molecule type" value="Genomic_DNA"/>
</dbReference>
<dbReference type="Gene3D" id="3.40.47.10">
    <property type="match status" value="1"/>
</dbReference>
<evidence type="ECO:0000256" key="3">
    <source>
        <dbReference type="ARBA" id="ARBA00023315"/>
    </source>
</evidence>
<accession>A0ABY3UUR9</accession>
<evidence type="ECO:0000256" key="2">
    <source>
        <dbReference type="ARBA" id="ARBA00022679"/>
    </source>
</evidence>
<dbReference type="GO" id="GO:0003985">
    <property type="term" value="F:acetyl-CoA C-acetyltransferase activity"/>
    <property type="evidence" value="ECO:0007669"/>
    <property type="project" value="UniProtKB-EC"/>
</dbReference>
<dbReference type="Pfam" id="PF02803">
    <property type="entry name" value="Thiolase_C"/>
    <property type="match status" value="1"/>
</dbReference>
<proteinExistence type="inferred from homology"/>
<evidence type="ECO:0000256" key="1">
    <source>
        <dbReference type="ARBA" id="ARBA00010982"/>
    </source>
</evidence>
<dbReference type="PANTHER" id="PTHR43853">
    <property type="entry name" value="3-KETOACYL-COA THIOLASE, PEROXISOMAL"/>
    <property type="match status" value="1"/>
</dbReference>
<dbReference type="RefSeq" id="WP_239720904.1">
    <property type="nucleotide sequence ID" value="NZ_CP092423.2"/>
</dbReference>
<dbReference type="SUPFAM" id="SSF53901">
    <property type="entry name" value="Thiolase-like"/>
    <property type="match status" value="2"/>
</dbReference>
<dbReference type="CDD" id="cd00751">
    <property type="entry name" value="thiolase"/>
    <property type="match status" value="1"/>
</dbReference>
<organism evidence="7 8">
    <name type="scientific">Mycobacterium lentiflavum</name>
    <dbReference type="NCBI Taxonomy" id="141349"/>
    <lineage>
        <taxon>Bacteria</taxon>
        <taxon>Bacillati</taxon>
        <taxon>Actinomycetota</taxon>
        <taxon>Actinomycetes</taxon>
        <taxon>Mycobacteriales</taxon>
        <taxon>Mycobacteriaceae</taxon>
        <taxon>Mycobacterium</taxon>
        <taxon>Mycobacterium simiae complex</taxon>
    </lineage>
</organism>
<keyword evidence="8" id="KW-1185">Reference proteome</keyword>
<dbReference type="InterPro" id="IPR020617">
    <property type="entry name" value="Thiolase_C"/>
</dbReference>
<dbReference type="PIRSF" id="PIRSF000429">
    <property type="entry name" value="Ac-CoA_Ac_transf"/>
    <property type="match status" value="1"/>
</dbReference>
<evidence type="ECO:0000259" key="6">
    <source>
        <dbReference type="Pfam" id="PF02803"/>
    </source>
</evidence>
<dbReference type="PANTHER" id="PTHR43853:SF2">
    <property type="entry name" value="3-OXOADIPYL-COA_3-OXO-5,6-DEHYDROSUBERYL-COA THIOLASE"/>
    <property type="match status" value="1"/>
</dbReference>
<evidence type="ECO:0000256" key="4">
    <source>
        <dbReference type="RuleBase" id="RU003557"/>
    </source>
</evidence>
<evidence type="ECO:0000313" key="8">
    <source>
        <dbReference type="Proteomes" id="UP001055171"/>
    </source>
</evidence>
<evidence type="ECO:0000259" key="5">
    <source>
        <dbReference type="Pfam" id="PF00108"/>
    </source>
</evidence>
<reference evidence="7" key="1">
    <citation type="submission" date="2022-08" db="EMBL/GenBank/DDBJ databases">
        <title>Complete genome sequence of 14 non-tuberculosis mycobacteria type-strains.</title>
        <authorList>
            <person name="Igarashi Y."/>
            <person name="Osugi A."/>
            <person name="Mitarai S."/>
        </authorList>
    </citation>
    <scope>NUCLEOTIDE SEQUENCE</scope>
    <source>
        <strain evidence="7">ATCC 51985</strain>
    </source>
</reference>
<name>A0ABY3UUR9_MYCLN</name>
<dbReference type="EC" id="2.3.1.9" evidence="7"/>
<feature type="domain" description="Thiolase C-terminal" evidence="6">
    <location>
        <begin position="281"/>
        <end position="403"/>
    </location>
</feature>
<dbReference type="InterPro" id="IPR020616">
    <property type="entry name" value="Thiolase_N"/>
</dbReference>
<dbReference type="InterPro" id="IPR016039">
    <property type="entry name" value="Thiolase-like"/>
</dbReference>